<reference evidence="2 3" key="1">
    <citation type="submission" date="2019-09" db="EMBL/GenBank/DDBJ databases">
        <title>Phylogeny of genus Pseudoclavibacter and closely related genus.</title>
        <authorList>
            <person name="Li Y."/>
        </authorList>
    </citation>
    <scope>NUCLEOTIDE SEQUENCE [LARGE SCALE GENOMIC DNA]</scope>
    <source>
        <strain evidence="2 3">THG-MD12</strain>
    </source>
</reference>
<dbReference type="Proteomes" id="UP000490386">
    <property type="component" value="Unassembled WGS sequence"/>
</dbReference>
<accession>A0A7J5AZF1</accession>
<proteinExistence type="predicted"/>
<protein>
    <submittedName>
        <fullName evidence="2">Extracellular solute-binding protein</fullName>
    </submittedName>
</protein>
<dbReference type="PROSITE" id="PS51257">
    <property type="entry name" value="PROKAR_LIPOPROTEIN"/>
    <property type="match status" value="1"/>
</dbReference>
<keyword evidence="1" id="KW-0732">Signal</keyword>
<dbReference type="PANTHER" id="PTHR43649:SF14">
    <property type="entry name" value="BLR3389 PROTEIN"/>
    <property type="match status" value="1"/>
</dbReference>
<dbReference type="SUPFAM" id="SSF53850">
    <property type="entry name" value="Periplasmic binding protein-like II"/>
    <property type="match status" value="1"/>
</dbReference>
<comment type="caution">
    <text evidence="2">The sequence shown here is derived from an EMBL/GenBank/DDBJ whole genome shotgun (WGS) entry which is preliminary data.</text>
</comment>
<dbReference type="OrthoDB" id="3495561at2"/>
<evidence type="ECO:0000256" key="1">
    <source>
        <dbReference type="SAM" id="SignalP"/>
    </source>
</evidence>
<evidence type="ECO:0000313" key="2">
    <source>
        <dbReference type="EMBL" id="KAB1636836.1"/>
    </source>
</evidence>
<dbReference type="InterPro" id="IPR050490">
    <property type="entry name" value="Bact_solute-bd_prot1"/>
</dbReference>
<name>A0A7J5AZF1_9MICO</name>
<feature type="chain" id="PRO_5029623201" evidence="1">
    <location>
        <begin position="24"/>
        <end position="453"/>
    </location>
</feature>
<dbReference type="Pfam" id="PF01547">
    <property type="entry name" value="SBP_bac_1"/>
    <property type="match status" value="1"/>
</dbReference>
<sequence>MKNRTLGAVAVAAAAVLALSACAEGDSGGGDSNTLKVAYQKFGQFTQMDDHMQKVKAEYEAANEGMTVELIPIEAQEADYFAKLALMNRSPATAPDVMYEDTFMVKTDVEAGYLAPLDDYVADWADWEQFPENARQAGLGDDGKVYGIPMGTDTRALWYNQDILKAAGVQVPWEPKTWDDIIAAAEAVKAHDPSIRPFNIYSGKAMSEGASMQGFQMLLTGTEDELFNTDEQKWVTGSQGFIDSLTFVGDIYQGGLGPTPQEALDKNVGTNINTDWIPSGQLAMSLDGSWVSGTWLESGSKPWPEWSDVMQVTPMPTQDGQDPGVTSMSGGWTLAMGAGTKNPDAAWDFISLALNQENALSYDVAASQVPVRTDVAEAPEYTDANPTFGFFADLVPDTNFRPANSDYSQVSAAITVAMEAVMTGQQTPEEAAAAYDKAVIGIVGEENTTSASS</sequence>
<dbReference type="Gene3D" id="3.40.190.10">
    <property type="entry name" value="Periplasmic binding protein-like II"/>
    <property type="match status" value="2"/>
</dbReference>
<dbReference type="PANTHER" id="PTHR43649">
    <property type="entry name" value="ARABINOSE-BINDING PROTEIN-RELATED"/>
    <property type="match status" value="1"/>
</dbReference>
<organism evidence="2 3">
    <name type="scientific">Pseudoclavibacter terrae</name>
    <dbReference type="NCBI Taxonomy" id="1530195"/>
    <lineage>
        <taxon>Bacteria</taxon>
        <taxon>Bacillati</taxon>
        <taxon>Actinomycetota</taxon>
        <taxon>Actinomycetes</taxon>
        <taxon>Micrococcales</taxon>
        <taxon>Microbacteriaceae</taxon>
        <taxon>Pseudoclavibacter</taxon>
    </lineage>
</organism>
<gene>
    <name evidence="2" type="ORF">F8O03_14840</name>
</gene>
<dbReference type="InterPro" id="IPR006059">
    <property type="entry name" value="SBP"/>
</dbReference>
<feature type="signal peptide" evidence="1">
    <location>
        <begin position="1"/>
        <end position="23"/>
    </location>
</feature>
<evidence type="ECO:0000313" key="3">
    <source>
        <dbReference type="Proteomes" id="UP000490386"/>
    </source>
</evidence>
<dbReference type="RefSeq" id="WP_151424553.1">
    <property type="nucleotide sequence ID" value="NZ_WBJX01000005.1"/>
</dbReference>
<dbReference type="EMBL" id="WBJX01000005">
    <property type="protein sequence ID" value="KAB1636836.1"/>
    <property type="molecule type" value="Genomic_DNA"/>
</dbReference>
<dbReference type="AlphaFoldDB" id="A0A7J5AZF1"/>
<keyword evidence="3" id="KW-1185">Reference proteome</keyword>